<protein>
    <recommendedName>
        <fullName evidence="8">Malic enzyme</fullName>
    </recommendedName>
</protein>
<dbReference type="AlphaFoldDB" id="A0A097IUJ0"/>
<dbReference type="FunFam" id="3.40.50.720:FF:000060">
    <property type="entry name" value="Malic enzyme"/>
    <property type="match status" value="1"/>
</dbReference>
<dbReference type="CDD" id="cd05312">
    <property type="entry name" value="NAD_bind_1_malic_enz"/>
    <property type="match status" value="1"/>
</dbReference>
<proteinExistence type="evidence at transcript level"/>
<keyword evidence="3 7" id="KW-0479">Metal-binding</keyword>
<dbReference type="EMBL" id="KM113531">
    <property type="protein sequence ID" value="AIT70117.1"/>
    <property type="molecule type" value="mRNA"/>
</dbReference>
<feature type="signal peptide" evidence="9">
    <location>
        <begin position="1"/>
        <end position="23"/>
    </location>
</feature>
<dbReference type="Pfam" id="PF03949">
    <property type="entry name" value="Malic_M"/>
    <property type="match status" value="1"/>
</dbReference>
<evidence type="ECO:0000256" key="3">
    <source>
        <dbReference type="ARBA" id="ARBA00022723"/>
    </source>
</evidence>
<dbReference type="Gene3D" id="3.40.50.720">
    <property type="entry name" value="NAD(P)-binding Rossmann-like Domain"/>
    <property type="match status" value="1"/>
</dbReference>
<comment type="cofactor">
    <cofactor evidence="1">
        <name>Mn(2+)</name>
        <dbReference type="ChEBI" id="CHEBI:29035"/>
    </cofactor>
</comment>
<dbReference type="PANTHER" id="PTHR23406">
    <property type="entry name" value="MALIC ENZYME-RELATED"/>
    <property type="match status" value="1"/>
</dbReference>
<reference evidence="12" key="1">
    <citation type="journal article" date="2014" name="PLoS ONE">
        <title>Phylogeny of c4-photosynthesis enzymes based on algal transcriptomic and genomic data supports an archaeal/proteobacterial origin and multiple duplication for most c4-related genes.</title>
        <authorList>
            <person name="Chi S."/>
            <person name="Wu S."/>
            <person name="Yu J."/>
            <person name="Wang X."/>
            <person name="Tang X."/>
            <person name="Liu T."/>
        </authorList>
    </citation>
    <scope>NUCLEOTIDE SEQUENCE</scope>
    <source>
        <strain evidence="12">ASZK-2015403</strain>
    </source>
</reference>
<dbReference type="InterPro" id="IPR037062">
    <property type="entry name" value="Malic_N_dom_sf"/>
</dbReference>
<feature type="binding site" evidence="6">
    <location>
        <position position="443"/>
    </location>
    <ligand>
        <name>(S)-malate</name>
        <dbReference type="ChEBI" id="CHEBI:15589"/>
    </ligand>
</feature>
<evidence type="ECO:0000259" key="10">
    <source>
        <dbReference type="SMART" id="SM00919"/>
    </source>
</evidence>
<feature type="binding site" evidence="7">
    <location>
        <position position="302"/>
    </location>
    <ligand>
        <name>a divalent metal cation</name>
        <dbReference type="ChEBI" id="CHEBI:60240"/>
    </ligand>
</feature>
<sequence length="583" mass="63731">MYLLLTLSLALSISFSFSNSVSACLPYDFLIANPSPTLWQGFSGSMGYTTMKTPSLNKGLGFTYSERDALGLRGLLPPAKLTLEDQVELTMQELRRKSSALDKYVFLQSLQDVNSTLYYAVLSRHTYECMPFVYTPVVGEACQKFSQLYRHTPQGLYLSIDDRGKLRSILDNWPVQDIRAIVFTDGERILGLGDQGIDGMGIPVGKLALYTACAGVHPSHCLPVALDVGTNTQDKLDDPFYIGLKRRRLTGREYDAFVAEFIEAAVDKYGKSVMLQFEDFGNSNAFRLLHHWQEKVCCFNDDIQGTAAVALAGVLGSTALTGTAVEDHRFLFFGAGEAGAGIAELIAYAIHVETGKPVEECRKQVFMLDSKGLVCKSRLHELQHHKINFAHDTEHVADLLSAVKTLKPTALVGVSTLPKSFNQAVIEEMSANNERPIIFALSNPTSKAECTPEEAYRWSNGAAVFASGSPFEPVTFNGKTYVPGQGNNAYIFPGVGLAAVACGATRITDLDMYIAAKALAEAVPKDRLDASCVYPHLRDIRDVSLKVAVAIAANKYATGQASVLPKPVDLEAHIRSVMYEPSY</sequence>
<dbReference type="Pfam" id="PF00390">
    <property type="entry name" value="malic"/>
    <property type="match status" value="1"/>
</dbReference>
<feature type="active site" description="Proton acceptor" evidence="5">
    <location>
        <position position="206"/>
    </location>
</feature>
<dbReference type="GO" id="GO:0006108">
    <property type="term" value="P:malate metabolic process"/>
    <property type="evidence" value="ECO:0007669"/>
    <property type="project" value="TreeGrafter"/>
</dbReference>
<dbReference type="InterPro" id="IPR046346">
    <property type="entry name" value="Aminoacid_DH-like_N_sf"/>
</dbReference>
<evidence type="ECO:0000256" key="9">
    <source>
        <dbReference type="SAM" id="SignalP"/>
    </source>
</evidence>
<dbReference type="PROSITE" id="PS00331">
    <property type="entry name" value="MALIC_ENZYMES"/>
    <property type="match status" value="1"/>
</dbReference>
<dbReference type="GO" id="GO:0046872">
    <property type="term" value="F:metal ion binding"/>
    <property type="evidence" value="ECO:0007669"/>
    <property type="project" value="UniProtKB-KW"/>
</dbReference>
<dbReference type="GO" id="GO:0004473">
    <property type="term" value="F:malate dehydrogenase (decarboxylating) (NADP+) activity"/>
    <property type="evidence" value="ECO:0007669"/>
    <property type="project" value="TreeGrafter"/>
</dbReference>
<evidence type="ECO:0000256" key="7">
    <source>
        <dbReference type="PIRSR" id="PIRSR000106-3"/>
    </source>
</evidence>
<dbReference type="InterPro" id="IPR001891">
    <property type="entry name" value="Malic_OxRdtase"/>
</dbReference>
<feature type="domain" description="Malic enzyme NAD-binding" evidence="10">
    <location>
        <begin position="303"/>
        <end position="556"/>
    </location>
</feature>
<feature type="domain" description="Malic enzyme N-terminal" evidence="11">
    <location>
        <begin position="111"/>
        <end position="293"/>
    </location>
</feature>
<accession>A0A097IUJ0</accession>
<dbReference type="GO" id="GO:0051287">
    <property type="term" value="F:NAD binding"/>
    <property type="evidence" value="ECO:0007669"/>
    <property type="project" value="InterPro"/>
</dbReference>
<evidence type="ECO:0000256" key="8">
    <source>
        <dbReference type="RuleBase" id="RU003426"/>
    </source>
</evidence>
<comment type="cofactor">
    <cofactor evidence="7">
        <name>Mg(2+)</name>
        <dbReference type="ChEBI" id="CHEBI:18420"/>
    </cofactor>
    <cofactor evidence="7">
        <name>Mn(2+)</name>
        <dbReference type="ChEBI" id="CHEBI:29035"/>
    </cofactor>
    <text evidence="7">Divalent metal cations. Prefers magnesium or manganese.</text>
</comment>
<dbReference type="SMART" id="SM00919">
    <property type="entry name" value="Malic_M"/>
    <property type="match status" value="1"/>
</dbReference>
<dbReference type="PRINTS" id="PR00072">
    <property type="entry name" value="MALOXRDTASE"/>
</dbReference>
<dbReference type="SUPFAM" id="SSF53223">
    <property type="entry name" value="Aminoacid dehydrogenase-like, N-terminal domain"/>
    <property type="match status" value="1"/>
</dbReference>
<evidence type="ECO:0000256" key="6">
    <source>
        <dbReference type="PIRSR" id="PIRSR000106-2"/>
    </source>
</evidence>
<gene>
    <name evidence="12" type="primary">me</name>
</gene>
<dbReference type="NCBIfam" id="NF010052">
    <property type="entry name" value="PRK13529.1"/>
    <property type="match status" value="1"/>
</dbReference>
<evidence type="ECO:0000313" key="12">
    <source>
        <dbReference type="EMBL" id="AIT70117.1"/>
    </source>
</evidence>
<name>A0A097IUJ0_9PHAE</name>
<organism evidence="12">
    <name type="scientific">Punctaria latifolia</name>
    <dbReference type="NCBI Taxonomy" id="90013"/>
    <lineage>
        <taxon>Eukaryota</taxon>
        <taxon>Sar</taxon>
        <taxon>Stramenopiles</taxon>
        <taxon>Ochrophyta</taxon>
        <taxon>PX clade</taxon>
        <taxon>Phaeophyceae</taxon>
        <taxon>Ectocarpales</taxon>
        <taxon>Chordariaceae</taxon>
        <taxon>Punctaria</taxon>
    </lineage>
</organism>
<evidence type="ECO:0000256" key="2">
    <source>
        <dbReference type="ARBA" id="ARBA00008785"/>
    </source>
</evidence>
<dbReference type="SMART" id="SM01274">
    <property type="entry name" value="malic"/>
    <property type="match status" value="1"/>
</dbReference>
<evidence type="ECO:0000256" key="1">
    <source>
        <dbReference type="ARBA" id="ARBA00001936"/>
    </source>
</evidence>
<evidence type="ECO:0000259" key="11">
    <source>
        <dbReference type="SMART" id="SM01274"/>
    </source>
</evidence>
<evidence type="ECO:0000256" key="5">
    <source>
        <dbReference type="PIRSR" id="PIRSR000106-1"/>
    </source>
</evidence>
<dbReference type="PIRSF" id="PIRSF000106">
    <property type="entry name" value="ME"/>
    <property type="match status" value="1"/>
</dbReference>
<feature type="binding site" evidence="6">
    <location>
        <position position="188"/>
    </location>
    <ligand>
        <name>(S)-malate</name>
        <dbReference type="ChEBI" id="CHEBI:15589"/>
    </ligand>
</feature>
<comment type="similarity">
    <text evidence="2 8">Belongs to the malic enzymes family.</text>
</comment>
<dbReference type="InterPro" id="IPR015884">
    <property type="entry name" value="Malic_enzyme_CS"/>
</dbReference>
<feature type="binding site" evidence="7">
    <location>
        <position position="278"/>
    </location>
    <ligand>
        <name>a divalent metal cation</name>
        <dbReference type="ChEBI" id="CHEBI:60240"/>
    </ligand>
</feature>
<feature type="binding site" evidence="7">
    <location>
        <position position="279"/>
    </location>
    <ligand>
        <name>a divalent metal cation</name>
        <dbReference type="ChEBI" id="CHEBI:60240"/>
    </ligand>
</feature>
<dbReference type="SUPFAM" id="SSF51735">
    <property type="entry name" value="NAD(P)-binding Rossmann-fold domains"/>
    <property type="match status" value="1"/>
</dbReference>
<keyword evidence="9" id="KW-0732">Signal</keyword>
<dbReference type="InterPro" id="IPR036291">
    <property type="entry name" value="NAD(P)-bd_dom_sf"/>
</dbReference>
<dbReference type="Gene3D" id="3.40.50.10380">
    <property type="entry name" value="Malic enzyme, N-terminal domain"/>
    <property type="match status" value="1"/>
</dbReference>
<evidence type="ECO:0000256" key="4">
    <source>
        <dbReference type="ARBA" id="ARBA00023002"/>
    </source>
</evidence>
<feature type="active site" description="Proton donor" evidence="5">
    <location>
        <position position="134"/>
    </location>
</feature>
<feature type="binding site" evidence="6">
    <location>
        <position position="487"/>
    </location>
    <ligand>
        <name>(S)-malate</name>
        <dbReference type="ChEBI" id="CHEBI:15589"/>
    </ligand>
</feature>
<dbReference type="InterPro" id="IPR012301">
    <property type="entry name" value="Malic_N_dom"/>
</dbReference>
<dbReference type="InterPro" id="IPR012302">
    <property type="entry name" value="Malic_NAD-bd"/>
</dbReference>
<keyword evidence="4 8" id="KW-0560">Oxidoreductase</keyword>
<dbReference type="PANTHER" id="PTHR23406:SF90">
    <property type="entry name" value="MALIC ENZYME-RELATED"/>
    <property type="match status" value="1"/>
</dbReference>
<feature type="chain" id="PRO_5001931133" description="Malic enzyme" evidence="9">
    <location>
        <begin position="24"/>
        <end position="583"/>
    </location>
</feature>